<feature type="transmembrane region" description="Helical" evidence="1">
    <location>
        <begin position="108"/>
        <end position="130"/>
    </location>
</feature>
<protein>
    <submittedName>
        <fullName evidence="2">Uncharacterized protein</fullName>
    </submittedName>
</protein>
<evidence type="ECO:0000313" key="3">
    <source>
        <dbReference type="Proteomes" id="UP000054823"/>
    </source>
</evidence>
<feature type="transmembrane region" description="Helical" evidence="1">
    <location>
        <begin position="14"/>
        <end position="35"/>
    </location>
</feature>
<reference evidence="2 3" key="1">
    <citation type="submission" date="2015-09" db="EMBL/GenBank/DDBJ databases">
        <authorList>
            <consortium name="Swine Surveillance"/>
        </authorList>
    </citation>
    <scope>NUCLEOTIDE SEQUENCE [LARGE SCALE GENOMIC DNA]</scope>
    <source>
        <strain evidence="2 3">CECT 7688</strain>
    </source>
</reference>
<organism evidence="2 3">
    <name type="scientific">Shimia marina</name>
    <dbReference type="NCBI Taxonomy" id="321267"/>
    <lineage>
        <taxon>Bacteria</taxon>
        <taxon>Pseudomonadati</taxon>
        <taxon>Pseudomonadota</taxon>
        <taxon>Alphaproteobacteria</taxon>
        <taxon>Rhodobacterales</taxon>
        <taxon>Roseobacteraceae</taxon>
    </lineage>
</organism>
<proteinExistence type="predicted"/>
<dbReference type="Proteomes" id="UP000054823">
    <property type="component" value="Unassembled WGS sequence"/>
</dbReference>
<keyword evidence="1" id="KW-0812">Transmembrane</keyword>
<dbReference type="AlphaFoldDB" id="A0A0P1ETS4"/>
<keyword evidence="1" id="KW-0472">Membrane</keyword>
<gene>
    <name evidence="2" type="ORF">SHM7688_03221</name>
</gene>
<keyword evidence="3" id="KW-1185">Reference proteome</keyword>
<dbReference type="RefSeq" id="WP_058240886.1">
    <property type="nucleotide sequence ID" value="NZ_CYPW01000027.1"/>
</dbReference>
<name>A0A0P1ETS4_9RHOB</name>
<feature type="transmembrane region" description="Helical" evidence="1">
    <location>
        <begin position="80"/>
        <end position="96"/>
    </location>
</feature>
<evidence type="ECO:0000256" key="1">
    <source>
        <dbReference type="SAM" id="Phobius"/>
    </source>
</evidence>
<feature type="transmembrane region" description="Helical" evidence="1">
    <location>
        <begin position="55"/>
        <end position="73"/>
    </location>
</feature>
<sequence length="157" mass="17285">MNDQPIPTQIARNIALLFCRIVIVVLLAEQVIYYWFDVPGQSVIGALDRVMSAEWMKHVVTAQMILAAVSLGLGFAPRLIALWSVMAVVSLTSLYVQDGAVIPDFLAIRFWIFIAATTPVVLLGSGGLCIKIPHTRFSPPSPVVRPQRLHPLSRPLN</sequence>
<keyword evidence="1" id="KW-1133">Transmembrane helix</keyword>
<dbReference type="EMBL" id="CYPW01000027">
    <property type="protein sequence ID" value="CUH53760.1"/>
    <property type="molecule type" value="Genomic_DNA"/>
</dbReference>
<evidence type="ECO:0000313" key="2">
    <source>
        <dbReference type="EMBL" id="CUH53760.1"/>
    </source>
</evidence>
<accession>A0A0P1ETS4</accession>